<dbReference type="SMART" id="SM00530">
    <property type="entry name" value="HTH_XRE"/>
    <property type="match status" value="1"/>
</dbReference>
<reference evidence="3" key="1">
    <citation type="journal article" date="2019" name="Int. J. Syst. Evol. Microbiol.">
        <title>The Global Catalogue of Microorganisms (GCM) 10K type strain sequencing project: providing services to taxonomists for standard genome sequencing and annotation.</title>
        <authorList>
            <consortium name="The Broad Institute Genomics Platform"/>
            <consortium name="The Broad Institute Genome Sequencing Center for Infectious Disease"/>
            <person name="Wu L."/>
            <person name="Ma J."/>
        </authorList>
    </citation>
    <scope>NUCLEOTIDE SEQUENCE [LARGE SCALE GENOMIC DNA]</scope>
    <source>
        <strain evidence="3">JCM 3272</strain>
    </source>
</reference>
<evidence type="ECO:0000313" key="2">
    <source>
        <dbReference type="EMBL" id="GAA2341369.1"/>
    </source>
</evidence>
<dbReference type="InterPro" id="IPR010982">
    <property type="entry name" value="Lambda_DNA-bd_dom_sf"/>
</dbReference>
<sequence length="292" mass="32636">MLRRTRRDNSPEGIAERRGIRYTGGMITESASGGLAAGLRTWRTRRRVSQLELAVRAGTTQRHVSFIESGRSTPGRAMIIRLAESLEVPIRERNELLLAAGFAPAYPQRELDDPRLAPVRTALERILHGHLPYPAVIVDRHGELISANAGFHMITRGVDPHLLTPPVSVPRVLLHPRGLAPRIVNLDEWAWHIIDRVQAESVRNPSDRLQRLAEELIDLAPPRPRQLSPHHLGFAVPLHLRTSDPDSRELRLITTLTHFGTATDVTIAELRLEAFLPADETTSAALTELVTW</sequence>
<comment type="caution">
    <text evidence="2">The sequence shown here is derived from an EMBL/GenBank/DDBJ whole genome shotgun (WGS) entry which is preliminary data.</text>
</comment>
<dbReference type="Pfam" id="PF17765">
    <property type="entry name" value="MLTR_LBD"/>
    <property type="match status" value="1"/>
</dbReference>
<keyword evidence="3" id="KW-1185">Reference proteome</keyword>
<name>A0ABP5SY42_9ACTN</name>
<protein>
    <submittedName>
        <fullName evidence="2">Helix-turn-helix transcriptional regulator</fullName>
    </submittedName>
</protein>
<dbReference type="EMBL" id="BAAARV010000021">
    <property type="protein sequence ID" value="GAA2341369.1"/>
    <property type="molecule type" value="Genomic_DNA"/>
</dbReference>
<gene>
    <name evidence="2" type="ORF">GCM10010170_024820</name>
</gene>
<dbReference type="PANTHER" id="PTHR35010">
    <property type="entry name" value="BLL4672 PROTEIN-RELATED"/>
    <property type="match status" value="1"/>
</dbReference>
<evidence type="ECO:0000259" key="1">
    <source>
        <dbReference type="PROSITE" id="PS50943"/>
    </source>
</evidence>
<accession>A0ABP5SY42</accession>
<dbReference type="InterPro" id="IPR001387">
    <property type="entry name" value="Cro/C1-type_HTH"/>
</dbReference>
<dbReference type="Gene3D" id="3.30.450.180">
    <property type="match status" value="1"/>
</dbReference>
<proteinExistence type="predicted"/>
<dbReference type="Proteomes" id="UP001501444">
    <property type="component" value="Unassembled WGS sequence"/>
</dbReference>
<dbReference type="CDD" id="cd00093">
    <property type="entry name" value="HTH_XRE"/>
    <property type="match status" value="1"/>
</dbReference>
<feature type="domain" description="HTH cro/C1-type" evidence="1">
    <location>
        <begin position="39"/>
        <end position="93"/>
    </location>
</feature>
<evidence type="ECO:0000313" key="3">
    <source>
        <dbReference type="Proteomes" id="UP001501444"/>
    </source>
</evidence>
<dbReference type="InterPro" id="IPR041413">
    <property type="entry name" value="MLTR_LBD"/>
</dbReference>
<dbReference type="PANTHER" id="PTHR35010:SF4">
    <property type="entry name" value="BLL5781 PROTEIN"/>
    <property type="match status" value="1"/>
</dbReference>
<dbReference type="Pfam" id="PF01381">
    <property type="entry name" value="HTH_3"/>
    <property type="match status" value="1"/>
</dbReference>
<dbReference type="Gene3D" id="1.10.260.40">
    <property type="entry name" value="lambda repressor-like DNA-binding domains"/>
    <property type="match status" value="1"/>
</dbReference>
<dbReference type="SUPFAM" id="SSF47413">
    <property type="entry name" value="lambda repressor-like DNA-binding domains"/>
    <property type="match status" value="1"/>
</dbReference>
<dbReference type="PROSITE" id="PS50943">
    <property type="entry name" value="HTH_CROC1"/>
    <property type="match status" value="1"/>
</dbReference>
<organism evidence="2 3">
    <name type="scientific">Dactylosporangium salmoneum</name>
    <dbReference type="NCBI Taxonomy" id="53361"/>
    <lineage>
        <taxon>Bacteria</taxon>
        <taxon>Bacillati</taxon>
        <taxon>Actinomycetota</taxon>
        <taxon>Actinomycetes</taxon>
        <taxon>Micromonosporales</taxon>
        <taxon>Micromonosporaceae</taxon>
        <taxon>Dactylosporangium</taxon>
    </lineage>
</organism>